<dbReference type="PANTHER" id="PTHR33077:SF5">
    <property type="entry name" value="PROTEIN TIFY 9"/>
    <property type="match status" value="1"/>
</dbReference>
<evidence type="ECO:0000256" key="4">
    <source>
        <dbReference type="RuleBase" id="RU369065"/>
    </source>
</evidence>
<evidence type="ECO:0000259" key="6">
    <source>
        <dbReference type="PROSITE" id="PS51320"/>
    </source>
</evidence>
<dbReference type="InterPro" id="IPR018467">
    <property type="entry name" value="CCT_CS"/>
</dbReference>
<accession>A0A1D1ZEF3</accession>
<dbReference type="GO" id="GO:0005634">
    <property type="term" value="C:nucleus"/>
    <property type="evidence" value="ECO:0007669"/>
    <property type="project" value="UniProtKB-SubCell"/>
</dbReference>
<comment type="function">
    <text evidence="4">Repressor of jasmonate responses.</text>
</comment>
<protein>
    <recommendedName>
        <fullName evidence="4">Protein TIFY</fullName>
    </recommendedName>
    <alternativeName>
        <fullName evidence="4">Jasmonate ZIM domain-containing protein</fullName>
    </alternativeName>
</protein>
<dbReference type="AlphaFoldDB" id="A0A1D1ZEF3"/>
<organism evidence="7">
    <name type="scientific">Anthurium amnicola</name>
    <dbReference type="NCBI Taxonomy" id="1678845"/>
    <lineage>
        <taxon>Eukaryota</taxon>
        <taxon>Viridiplantae</taxon>
        <taxon>Streptophyta</taxon>
        <taxon>Embryophyta</taxon>
        <taxon>Tracheophyta</taxon>
        <taxon>Spermatophyta</taxon>
        <taxon>Magnoliopsida</taxon>
        <taxon>Liliopsida</taxon>
        <taxon>Araceae</taxon>
        <taxon>Pothoideae</taxon>
        <taxon>Potheae</taxon>
        <taxon>Anthurium</taxon>
    </lineage>
</organism>
<dbReference type="EMBL" id="GDJX01002604">
    <property type="protein sequence ID" value="JAT65332.1"/>
    <property type="molecule type" value="Transcribed_RNA"/>
</dbReference>
<dbReference type="GO" id="GO:0009611">
    <property type="term" value="P:response to wounding"/>
    <property type="evidence" value="ECO:0007669"/>
    <property type="project" value="UniProtKB-UniRule"/>
</dbReference>
<dbReference type="GO" id="GO:2000022">
    <property type="term" value="P:regulation of jasmonic acid mediated signaling pathway"/>
    <property type="evidence" value="ECO:0007669"/>
    <property type="project" value="UniProtKB-UniRule"/>
</dbReference>
<gene>
    <name evidence="7" type="primary">TIFY9_3</name>
    <name evidence="7" type="ORF">g.60638</name>
</gene>
<feature type="domain" description="Tify" evidence="6">
    <location>
        <begin position="144"/>
        <end position="179"/>
    </location>
</feature>
<feature type="compositionally biased region" description="Polar residues" evidence="5">
    <location>
        <begin position="10"/>
        <end position="21"/>
    </location>
</feature>
<keyword evidence="4" id="KW-0539">Nucleus</keyword>
<comment type="domain">
    <text evidence="4">The jas domain is required for interaction with COI1.</text>
</comment>
<proteinExistence type="inferred from homology"/>
<comment type="subcellular location">
    <subcellularLocation>
        <location evidence="4">Nucleus</location>
    </subcellularLocation>
</comment>
<dbReference type="InterPro" id="IPR010399">
    <property type="entry name" value="Tify_dom"/>
</dbReference>
<feature type="non-terminal residue" evidence="7">
    <location>
        <position position="1"/>
    </location>
</feature>
<keyword evidence="3" id="KW-0832">Ubl conjugation</keyword>
<name>A0A1D1ZEF3_9ARAE</name>
<dbReference type="PROSITE" id="PS51320">
    <property type="entry name" value="TIFY"/>
    <property type="match status" value="1"/>
</dbReference>
<dbReference type="GO" id="GO:0031347">
    <property type="term" value="P:regulation of defense response"/>
    <property type="evidence" value="ECO:0007669"/>
    <property type="project" value="UniProtKB-UniRule"/>
</dbReference>
<dbReference type="InterPro" id="IPR040390">
    <property type="entry name" value="TIFY/JAZ"/>
</dbReference>
<feature type="region of interest" description="Disordered" evidence="5">
    <location>
        <begin position="1"/>
        <end position="54"/>
    </location>
</feature>
<keyword evidence="2 4" id="KW-1184">Jasmonic acid signaling pathway</keyword>
<dbReference type="SMART" id="SM00979">
    <property type="entry name" value="TIFY"/>
    <property type="match status" value="1"/>
</dbReference>
<dbReference type="PANTHER" id="PTHR33077">
    <property type="entry name" value="PROTEIN TIFY 4A-RELATED-RELATED"/>
    <property type="match status" value="1"/>
</dbReference>
<reference evidence="7" key="1">
    <citation type="submission" date="2015-07" db="EMBL/GenBank/DDBJ databases">
        <title>Transcriptome Assembly of Anthurium amnicola.</title>
        <authorList>
            <person name="Suzuki J."/>
        </authorList>
    </citation>
    <scope>NUCLEOTIDE SEQUENCE</scope>
</reference>
<sequence>PSSPHPIPSLLNSPPSVWNPTHPSPHDQEPAQSTSKLRAGTREEEEGGSSGIIEGEVIMSKSCIQEIDFFQMEKLREALSNPSLPAATCGSSSRGIQSLVSRINPQLLKTVMAAGQARSTSDNIFPPANGQLSLPSNPPSPTVAAASSAPLTIFYNGAVITLADVPRDKAETIMRMAEIAGEPAKWPAESLLHDDQMEGDLPMARRKSLHRFLEKRKLRLASSSPYSYQKISTSHLC</sequence>
<comment type="similarity">
    <text evidence="1 4">Belongs to the TIFY/JAZ family.</text>
</comment>
<evidence type="ECO:0000256" key="3">
    <source>
        <dbReference type="ARBA" id="ARBA00022843"/>
    </source>
</evidence>
<evidence type="ECO:0000313" key="7">
    <source>
        <dbReference type="EMBL" id="JAT65332.1"/>
    </source>
</evidence>
<dbReference type="Pfam" id="PF09425">
    <property type="entry name" value="Jas_motif"/>
    <property type="match status" value="1"/>
</dbReference>
<dbReference type="Pfam" id="PF06200">
    <property type="entry name" value="tify"/>
    <property type="match status" value="1"/>
</dbReference>
<evidence type="ECO:0000256" key="1">
    <source>
        <dbReference type="ARBA" id="ARBA00008614"/>
    </source>
</evidence>
<evidence type="ECO:0000256" key="5">
    <source>
        <dbReference type="SAM" id="MobiDB-lite"/>
    </source>
</evidence>
<evidence type="ECO:0000256" key="2">
    <source>
        <dbReference type="ARBA" id="ARBA00022819"/>
    </source>
</evidence>